<accession>A0A4Q9MP35</accession>
<dbReference type="Proteomes" id="UP000292957">
    <property type="component" value="Unassembled WGS sequence"/>
</dbReference>
<protein>
    <submittedName>
        <fullName evidence="1">Uncharacterized protein</fullName>
    </submittedName>
</protein>
<dbReference type="AlphaFoldDB" id="A0A4Q9MP35"/>
<organism evidence="1">
    <name type="scientific">Dichomitus squalens</name>
    <dbReference type="NCBI Taxonomy" id="114155"/>
    <lineage>
        <taxon>Eukaryota</taxon>
        <taxon>Fungi</taxon>
        <taxon>Dikarya</taxon>
        <taxon>Basidiomycota</taxon>
        <taxon>Agaricomycotina</taxon>
        <taxon>Agaricomycetes</taxon>
        <taxon>Polyporales</taxon>
        <taxon>Polyporaceae</taxon>
        <taxon>Dichomitus</taxon>
    </lineage>
</organism>
<sequence length="140" mass="15769">MLRYSSWDLRENLSISSNRHTAHLIPGLRARASRRLPSETARLSDSRVFGLIGHLKVEGICRPAILIKVDKRQACSRAMVAPLIRGRAEGIECRESRFGCAVLLQTRTGDSTRFCQNRGFPPSRIVSRIVPSNRPPNRHL</sequence>
<proteinExistence type="predicted"/>
<reference evidence="1" key="1">
    <citation type="submission" date="2019-01" db="EMBL/GenBank/DDBJ databases">
        <title>Draft genome sequences of three monokaryotic isolates of the white-rot basidiomycete fungus Dichomitus squalens.</title>
        <authorList>
            <consortium name="DOE Joint Genome Institute"/>
            <person name="Lopez S.C."/>
            <person name="Andreopoulos B."/>
            <person name="Pangilinan J."/>
            <person name="Lipzen A."/>
            <person name="Riley R."/>
            <person name="Ahrendt S."/>
            <person name="Ng V."/>
            <person name="Barry K."/>
            <person name="Daum C."/>
            <person name="Grigoriev I.V."/>
            <person name="Hilden K.S."/>
            <person name="Makela M.R."/>
            <person name="de Vries R.P."/>
        </authorList>
    </citation>
    <scope>NUCLEOTIDE SEQUENCE [LARGE SCALE GENOMIC DNA]</scope>
    <source>
        <strain evidence="1">OM18370.1</strain>
    </source>
</reference>
<gene>
    <name evidence="1" type="ORF">BD311DRAFT_356650</name>
</gene>
<dbReference type="EMBL" id="ML143426">
    <property type="protein sequence ID" value="TBU27941.1"/>
    <property type="molecule type" value="Genomic_DNA"/>
</dbReference>
<name>A0A4Q9MP35_9APHY</name>
<evidence type="ECO:0000313" key="1">
    <source>
        <dbReference type="EMBL" id="TBU27941.1"/>
    </source>
</evidence>